<dbReference type="Pfam" id="PF04893">
    <property type="entry name" value="Yip1"/>
    <property type="match status" value="1"/>
</dbReference>
<feature type="domain" description="Yip1" evidence="6">
    <location>
        <begin position="11"/>
        <end position="180"/>
    </location>
</feature>
<keyword evidence="3 5" id="KW-1133">Transmembrane helix</keyword>
<organism evidence="7 8">
    <name type="scientific">Candidatus Jeotgalibaca merdavium</name>
    <dbReference type="NCBI Taxonomy" id="2838627"/>
    <lineage>
        <taxon>Bacteria</taxon>
        <taxon>Bacillati</taxon>
        <taxon>Bacillota</taxon>
        <taxon>Bacilli</taxon>
        <taxon>Lactobacillales</taxon>
        <taxon>Carnobacteriaceae</taxon>
        <taxon>Jeotgalibaca</taxon>
    </lineage>
</organism>
<dbReference type="GO" id="GO:0016020">
    <property type="term" value="C:membrane"/>
    <property type="evidence" value="ECO:0007669"/>
    <property type="project" value="UniProtKB-SubCell"/>
</dbReference>
<evidence type="ECO:0000256" key="1">
    <source>
        <dbReference type="ARBA" id="ARBA00004141"/>
    </source>
</evidence>
<reference evidence="7" key="2">
    <citation type="submission" date="2021-04" db="EMBL/GenBank/DDBJ databases">
        <authorList>
            <person name="Gilroy R."/>
        </authorList>
    </citation>
    <scope>NUCLEOTIDE SEQUENCE</scope>
    <source>
        <strain evidence="7">CHK171-505</strain>
    </source>
</reference>
<comment type="caution">
    <text evidence="7">The sequence shown here is derived from an EMBL/GenBank/DDBJ whole genome shotgun (WGS) entry which is preliminary data.</text>
</comment>
<evidence type="ECO:0000256" key="2">
    <source>
        <dbReference type="ARBA" id="ARBA00022692"/>
    </source>
</evidence>
<dbReference type="AlphaFoldDB" id="A0A9D2KYS9"/>
<gene>
    <name evidence="7" type="ORF">H9948_06240</name>
</gene>
<dbReference type="Proteomes" id="UP000886856">
    <property type="component" value="Unassembled WGS sequence"/>
</dbReference>
<evidence type="ECO:0000256" key="3">
    <source>
        <dbReference type="ARBA" id="ARBA00022989"/>
    </source>
</evidence>
<feature type="transmembrane region" description="Helical" evidence="5">
    <location>
        <begin position="163"/>
        <end position="188"/>
    </location>
</feature>
<dbReference type="InterPro" id="IPR006977">
    <property type="entry name" value="Yip1_dom"/>
</dbReference>
<feature type="transmembrane region" description="Helical" evidence="5">
    <location>
        <begin position="100"/>
        <end position="125"/>
    </location>
</feature>
<name>A0A9D2KYS9_9LACT</name>
<evidence type="ECO:0000259" key="6">
    <source>
        <dbReference type="Pfam" id="PF04893"/>
    </source>
</evidence>
<protein>
    <submittedName>
        <fullName evidence="7">DUF1282 family protein</fullName>
    </submittedName>
</protein>
<reference evidence="7" key="1">
    <citation type="journal article" date="2021" name="PeerJ">
        <title>Extensive microbial diversity within the chicken gut microbiome revealed by metagenomics and culture.</title>
        <authorList>
            <person name="Gilroy R."/>
            <person name="Ravi A."/>
            <person name="Getino M."/>
            <person name="Pursley I."/>
            <person name="Horton D.L."/>
            <person name="Alikhan N.F."/>
            <person name="Baker D."/>
            <person name="Gharbi K."/>
            <person name="Hall N."/>
            <person name="Watson M."/>
            <person name="Adriaenssens E.M."/>
            <person name="Foster-Nyarko E."/>
            <person name="Jarju S."/>
            <person name="Secka A."/>
            <person name="Antonio M."/>
            <person name="Oren A."/>
            <person name="Chaudhuri R.R."/>
            <person name="La Ragione R."/>
            <person name="Hildebrand F."/>
            <person name="Pallen M.J."/>
        </authorList>
    </citation>
    <scope>NUCLEOTIDE SEQUENCE</scope>
    <source>
        <strain evidence="7">CHK171-505</strain>
    </source>
</reference>
<evidence type="ECO:0000256" key="4">
    <source>
        <dbReference type="ARBA" id="ARBA00023136"/>
    </source>
</evidence>
<evidence type="ECO:0000256" key="5">
    <source>
        <dbReference type="SAM" id="Phobius"/>
    </source>
</evidence>
<feature type="transmembrane region" description="Helical" evidence="5">
    <location>
        <begin position="131"/>
        <end position="151"/>
    </location>
</feature>
<comment type="subcellular location">
    <subcellularLocation>
        <location evidence="1">Membrane</location>
        <topology evidence="1">Multi-pass membrane protein</topology>
    </subcellularLocation>
</comment>
<proteinExistence type="predicted"/>
<accession>A0A9D2KYS9</accession>
<sequence length="206" mass="23496">MSKEKTRFAFYTLSHPIDGFYDIRHFGKGSLALAMLFLFLGSVSYSLNRQYASFIVNDANPLTLNSLIDLLSIFSIFFLFCIGNWSITTLMEGEGRFSDIVVSTAYAIMPVILIFLPATLFSHFIAADEEAFYYMMIGLAVGWMLLLLFLGNMTVHNYSFSKALATIVLTIIAMLIILFLLMLLFSLMQQIYSFFSSLYTEIIFRR</sequence>
<feature type="transmembrane region" description="Helical" evidence="5">
    <location>
        <begin position="30"/>
        <end position="47"/>
    </location>
</feature>
<keyword evidence="4 5" id="KW-0472">Membrane</keyword>
<evidence type="ECO:0000313" key="8">
    <source>
        <dbReference type="Proteomes" id="UP000886856"/>
    </source>
</evidence>
<keyword evidence="2 5" id="KW-0812">Transmembrane</keyword>
<evidence type="ECO:0000313" key="7">
    <source>
        <dbReference type="EMBL" id="HJA90376.1"/>
    </source>
</evidence>
<feature type="transmembrane region" description="Helical" evidence="5">
    <location>
        <begin position="67"/>
        <end position="88"/>
    </location>
</feature>
<dbReference type="EMBL" id="DWYW01000143">
    <property type="protein sequence ID" value="HJA90376.1"/>
    <property type="molecule type" value="Genomic_DNA"/>
</dbReference>